<dbReference type="EMBL" id="JAVXUO010000038">
    <property type="protein sequence ID" value="KAK2995941.1"/>
    <property type="molecule type" value="Genomic_DNA"/>
</dbReference>
<dbReference type="SUPFAM" id="SSF51197">
    <property type="entry name" value="Clavaminate synthase-like"/>
    <property type="match status" value="1"/>
</dbReference>
<keyword evidence="2 3" id="KW-0408">Iron</keyword>
<accession>A0AA88UUQ1</accession>
<keyword evidence="3" id="KW-0560">Oxidoreductase</keyword>
<evidence type="ECO:0000313" key="6">
    <source>
        <dbReference type="Proteomes" id="UP001187471"/>
    </source>
</evidence>
<dbReference type="InterPro" id="IPR050231">
    <property type="entry name" value="Iron_ascorbate_oxido_reductase"/>
</dbReference>
<dbReference type="Proteomes" id="UP001187471">
    <property type="component" value="Unassembled WGS sequence"/>
</dbReference>
<reference evidence="5" key="1">
    <citation type="submission" date="2022-12" db="EMBL/GenBank/DDBJ databases">
        <title>Draft genome assemblies for two species of Escallonia (Escalloniales).</title>
        <authorList>
            <person name="Chanderbali A."/>
            <person name="Dervinis C."/>
            <person name="Anghel I."/>
            <person name="Soltis D."/>
            <person name="Soltis P."/>
            <person name="Zapata F."/>
        </authorList>
    </citation>
    <scope>NUCLEOTIDE SEQUENCE</scope>
    <source>
        <strain evidence="5">UCBG92.1500</strain>
        <tissue evidence="5">Leaf</tissue>
    </source>
</reference>
<sequence length="291" mass="32746">METSAIPTVDLSPFFADGDEVGKKKVEEIIGQACAKYGFFQIVNHGVPLGLMNRAMELSKTFFAYPEEEKRKSLPHSDSPRPAGYCDVPGSVEDLKVTEKFFTELAKVGQLVEGILNDCLGLPAGFLKEYNNDRSWDVMLVFRYYPATEADTIGAYEHQDVNNITFVFQDDVGGLEVQKDGEWIRVTPIEGALVVNVGDMIQVLSNNKFKSGVHRVVSPEGTSRHSFAFFYHLEGEKWVEPLSHFTKEIGDKPKYRGFPYKEYYALRLGQKTNPPETPEDRIVITRYAGIA</sequence>
<evidence type="ECO:0000259" key="4">
    <source>
        <dbReference type="PROSITE" id="PS51471"/>
    </source>
</evidence>
<proteinExistence type="inferred from homology"/>
<evidence type="ECO:0000256" key="1">
    <source>
        <dbReference type="ARBA" id="ARBA00022723"/>
    </source>
</evidence>
<gene>
    <name evidence="5" type="ORF">RJ640_003733</name>
</gene>
<comment type="similarity">
    <text evidence="3">Belongs to the iron/ascorbate-dependent oxidoreductase family.</text>
</comment>
<organism evidence="5 6">
    <name type="scientific">Escallonia rubra</name>
    <dbReference type="NCBI Taxonomy" id="112253"/>
    <lineage>
        <taxon>Eukaryota</taxon>
        <taxon>Viridiplantae</taxon>
        <taxon>Streptophyta</taxon>
        <taxon>Embryophyta</taxon>
        <taxon>Tracheophyta</taxon>
        <taxon>Spermatophyta</taxon>
        <taxon>Magnoliopsida</taxon>
        <taxon>eudicotyledons</taxon>
        <taxon>Gunneridae</taxon>
        <taxon>Pentapetalae</taxon>
        <taxon>asterids</taxon>
        <taxon>campanulids</taxon>
        <taxon>Escalloniales</taxon>
        <taxon>Escalloniaceae</taxon>
        <taxon>Escallonia</taxon>
    </lineage>
</organism>
<protein>
    <recommendedName>
        <fullName evidence="4">Fe2OG dioxygenase domain-containing protein</fullName>
    </recommendedName>
</protein>
<feature type="domain" description="Fe2OG dioxygenase" evidence="4">
    <location>
        <begin position="135"/>
        <end position="233"/>
    </location>
</feature>
<dbReference type="Pfam" id="PF03171">
    <property type="entry name" value="2OG-FeII_Oxy"/>
    <property type="match status" value="1"/>
</dbReference>
<dbReference type="Gene3D" id="2.60.120.330">
    <property type="entry name" value="B-lactam Antibiotic, Isopenicillin N Synthase, Chain"/>
    <property type="match status" value="2"/>
</dbReference>
<evidence type="ECO:0000256" key="2">
    <source>
        <dbReference type="ARBA" id="ARBA00023004"/>
    </source>
</evidence>
<dbReference type="GO" id="GO:0016705">
    <property type="term" value="F:oxidoreductase activity, acting on paired donors, with incorporation or reduction of molecular oxygen"/>
    <property type="evidence" value="ECO:0007669"/>
    <property type="project" value="UniProtKB-ARBA"/>
</dbReference>
<dbReference type="GO" id="GO:0046872">
    <property type="term" value="F:metal ion binding"/>
    <property type="evidence" value="ECO:0007669"/>
    <property type="project" value="UniProtKB-KW"/>
</dbReference>
<evidence type="ECO:0000313" key="5">
    <source>
        <dbReference type="EMBL" id="KAK2995941.1"/>
    </source>
</evidence>
<dbReference type="PANTHER" id="PTHR47990">
    <property type="entry name" value="2-OXOGLUTARATE (2OG) AND FE(II)-DEPENDENT OXYGENASE SUPERFAMILY PROTEIN-RELATED"/>
    <property type="match status" value="1"/>
</dbReference>
<comment type="caution">
    <text evidence="5">The sequence shown here is derived from an EMBL/GenBank/DDBJ whole genome shotgun (WGS) entry which is preliminary data.</text>
</comment>
<keyword evidence="6" id="KW-1185">Reference proteome</keyword>
<dbReference type="PROSITE" id="PS51471">
    <property type="entry name" value="FE2OG_OXY"/>
    <property type="match status" value="1"/>
</dbReference>
<name>A0AA88UUQ1_9ASTE</name>
<dbReference type="InterPro" id="IPR044861">
    <property type="entry name" value="IPNS-like_FE2OG_OXY"/>
</dbReference>
<dbReference type="InterPro" id="IPR027443">
    <property type="entry name" value="IPNS-like_sf"/>
</dbReference>
<dbReference type="AlphaFoldDB" id="A0AA88UUQ1"/>
<keyword evidence="1 3" id="KW-0479">Metal-binding</keyword>
<evidence type="ECO:0000256" key="3">
    <source>
        <dbReference type="RuleBase" id="RU003682"/>
    </source>
</evidence>
<dbReference type="InterPro" id="IPR005123">
    <property type="entry name" value="Oxoglu/Fe-dep_dioxygenase_dom"/>
</dbReference>
<dbReference type="Pfam" id="PF14226">
    <property type="entry name" value="DIOX_N"/>
    <property type="match status" value="1"/>
</dbReference>
<dbReference type="InterPro" id="IPR026992">
    <property type="entry name" value="DIOX_N"/>
</dbReference>